<keyword evidence="4" id="KW-1185">Reference proteome</keyword>
<keyword evidence="1" id="KW-0175">Coiled coil</keyword>
<accession>A0A182F204</accession>
<dbReference type="GO" id="GO:0006281">
    <property type="term" value="P:DNA repair"/>
    <property type="evidence" value="ECO:0007669"/>
    <property type="project" value="TreeGrafter"/>
</dbReference>
<dbReference type="VEuPathDB" id="VectorBase:AALB000485"/>
<dbReference type="EnsemblMetazoa" id="AALB000485-RA">
    <property type="protein sequence ID" value="AALB000485-PA"/>
    <property type="gene ID" value="AALB000485"/>
</dbReference>
<feature type="coiled-coil region" evidence="1">
    <location>
        <begin position="269"/>
        <end position="321"/>
    </location>
</feature>
<name>A0A182F204_ANOAL</name>
<proteinExistence type="predicted"/>
<dbReference type="PANTHER" id="PTHR28594:SF1">
    <property type="entry name" value="ATR-INTERACTING PROTEIN"/>
    <property type="match status" value="1"/>
</dbReference>
<evidence type="ECO:0000313" key="3">
    <source>
        <dbReference type="EnsemblMetazoa" id="AALB000485-PA"/>
    </source>
</evidence>
<dbReference type="InterPro" id="IPR033349">
    <property type="entry name" value="ATRIP"/>
</dbReference>
<evidence type="ECO:0000256" key="1">
    <source>
        <dbReference type="SAM" id="Coils"/>
    </source>
</evidence>
<dbReference type="PANTHER" id="PTHR28594">
    <property type="entry name" value="ATR-INTERACTING PROTEIN"/>
    <property type="match status" value="1"/>
</dbReference>
<evidence type="ECO:0000256" key="2">
    <source>
        <dbReference type="SAM" id="MobiDB-lite"/>
    </source>
</evidence>
<feature type="region of interest" description="Disordered" evidence="2">
    <location>
        <begin position="55"/>
        <end position="81"/>
    </location>
</feature>
<dbReference type="VEuPathDB" id="VectorBase:AALB20_037374"/>
<sequence>MLFTVWFFCCYCKIPSRSRQKCVNLFIKVCFKMSKRAGHFQLKLPTNAKKAKLDIEITPSQQSKPSTSKTSANSRSTKPSVENASKIDALWGDEDDEFIVLASQAVEELEMFQQSQVISATQTADLTFGKFSRQVKSSTQTVEVSQHAAGVSKPPPLATDKLTAELFADGDDDIFTEKFDENYQNIGNQIDNYFNNEFDEEFNLDEFRQEGQKPAVNGRIEPTVPSPAPSVSSEFKTPAIPPKVNGLTSNAANGLKPKAISPEQTNIMLERVRAEQEAKEKAAKKQEHAKDIQLKFLTKRLEQMERKAETLQKDYNEALEKAQIRDGEVSMLRYELKTVKSTNEQLRMEKIREKETIKKEWVEKLKDLEKVVTAQKVDLDFKELEMANLRSKHLKSSSRSAAPQQEQVTEDSFVLSSLLPQLTLDDVEMDGEERQLTVDPHIFEISSDGVGPFSRRRKFSNLSQTDALMAHHLSTLQTVLSQIITQTNGSKTHPELSGSMLDLVVKSSDQAFAEITQYCHRLAPAQVKDPESTIGGLDRSSSRLEVQSPINIFKRDEFCPEEQGKVARRFLALLGLLCRISSELVNKTLLQDDRIRQLARSVKLLSNACTVEKHQGMVMGVAALLKGISYQFPRSVEANQPASEQLLALFRSIVLCQTDAPSMMVELSEFLRRMCEGHPHSALLIDELCLNGAPVLRDAGKKYRLKAVSFSDETCTLQMYASLLEASVIPNIPYEDWQLKRLLVNVENTIRFLRNAMLRPARWVRNFVEATSSTADPRVCELCHIRMVSACVVLFHRLLLCWHQNTVHESEDVERLQSAARNGTMLLFDVFHTAYHQKLLRLSGSAIQCRLRIVYHWLRMHQKEFLFLNVHSSALRMLDLRLLMYEPLQSYREKENTIDKATEPEQSADKDVRKNLLEELYIGFYKNKFTSTE</sequence>
<organism evidence="3 4">
    <name type="scientific">Anopheles albimanus</name>
    <name type="common">New world malaria mosquito</name>
    <dbReference type="NCBI Taxonomy" id="7167"/>
    <lineage>
        <taxon>Eukaryota</taxon>
        <taxon>Metazoa</taxon>
        <taxon>Ecdysozoa</taxon>
        <taxon>Arthropoda</taxon>
        <taxon>Hexapoda</taxon>
        <taxon>Insecta</taxon>
        <taxon>Pterygota</taxon>
        <taxon>Neoptera</taxon>
        <taxon>Endopterygota</taxon>
        <taxon>Diptera</taxon>
        <taxon>Nematocera</taxon>
        <taxon>Culicoidea</taxon>
        <taxon>Culicidae</taxon>
        <taxon>Anophelinae</taxon>
        <taxon>Anopheles</taxon>
    </lineage>
</organism>
<feature type="compositionally biased region" description="Low complexity" evidence="2">
    <location>
        <begin position="58"/>
        <end position="71"/>
    </location>
</feature>
<feature type="region of interest" description="Disordered" evidence="2">
    <location>
        <begin position="216"/>
        <end position="257"/>
    </location>
</feature>
<protein>
    <submittedName>
        <fullName evidence="3">Uncharacterized protein</fullName>
    </submittedName>
</protein>
<dbReference type="AlphaFoldDB" id="A0A182F204"/>
<dbReference type="GO" id="GO:0000077">
    <property type="term" value="P:DNA damage checkpoint signaling"/>
    <property type="evidence" value="ECO:0007669"/>
    <property type="project" value="InterPro"/>
</dbReference>
<evidence type="ECO:0000313" key="4">
    <source>
        <dbReference type="Proteomes" id="UP000069272"/>
    </source>
</evidence>
<feature type="compositionally biased region" description="Polar residues" evidence="2">
    <location>
        <begin position="72"/>
        <end position="81"/>
    </location>
</feature>
<reference evidence="3" key="2">
    <citation type="submission" date="2022-08" db="UniProtKB">
        <authorList>
            <consortium name="EnsemblMetazoa"/>
        </authorList>
    </citation>
    <scope>IDENTIFICATION</scope>
    <source>
        <strain evidence="3">STECLA/ALBI9_A</strain>
    </source>
</reference>
<dbReference type="Proteomes" id="UP000069272">
    <property type="component" value="Chromosome 2L"/>
</dbReference>
<reference evidence="3 4" key="1">
    <citation type="journal article" date="2017" name="G3 (Bethesda)">
        <title>The Physical Genome Mapping of Anopheles albimanus Corrected Scaffold Misassemblies and Identified Interarm Rearrangements in Genus Anopheles.</title>
        <authorList>
            <person name="Artemov G.N."/>
            <person name="Peery A.N."/>
            <person name="Jiang X."/>
            <person name="Tu Z."/>
            <person name="Stegniy V.N."/>
            <person name="Sharakhova M.V."/>
            <person name="Sharakhov I.V."/>
        </authorList>
    </citation>
    <scope>NUCLEOTIDE SEQUENCE [LARGE SCALE GENOMIC DNA]</scope>
    <source>
        <strain evidence="3 4">ALBI9_A</strain>
    </source>
</reference>